<proteinExistence type="inferred from homology"/>
<feature type="transmembrane region" description="Helical" evidence="12">
    <location>
        <begin position="185"/>
        <end position="203"/>
    </location>
</feature>
<keyword evidence="5 12" id="KW-0812">Transmembrane</keyword>
<evidence type="ECO:0000256" key="3">
    <source>
        <dbReference type="ARBA" id="ARBA00022516"/>
    </source>
</evidence>
<dbReference type="GO" id="GO:0016780">
    <property type="term" value="F:phosphotransferase activity, for other substituted phosphate groups"/>
    <property type="evidence" value="ECO:0007669"/>
    <property type="project" value="InterPro"/>
</dbReference>
<feature type="transmembrane region" description="Helical" evidence="12">
    <location>
        <begin position="7"/>
        <end position="25"/>
    </location>
</feature>
<protein>
    <submittedName>
        <fullName evidence="13">CDP-alcohol phosphatidyltransferase family protein</fullName>
    </submittedName>
</protein>
<dbReference type="GO" id="GO:0008654">
    <property type="term" value="P:phospholipid biosynthetic process"/>
    <property type="evidence" value="ECO:0007669"/>
    <property type="project" value="UniProtKB-KW"/>
</dbReference>
<dbReference type="Pfam" id="PF01066">
    <property type="entry name" value="CDP-OH_P_transf"/>
    <property type="match status" value="1"/>
</dbReference>
<dbReference type="InterPro" id="IPR048254">
    <property type="entry name" value="CDP_ALCOHOL_P_TRANSF_CS"/>
</dbReference>
<evidence type="ECO:0000256" key="7">
    <source>
        <dbReference type="ARBA" id="ARBA00023098"/>
    </source>
</evidence>
<dbReference type="InterPro" id="IPR050324">
    <property type="entry name" value="CDP-alcohol_PTase-I"/>
</dbReference>
<dbReference type="AlphaFoldDB" id="A0A953LAB4"/>
<evidence type="ECO:0000313" key="14">
    <source>
        <dbReference type="Proteomes" id="UP000753961"/>
    </source>
</evidence>
<name>A0A953LAB4_9BACT</name>
<evidence type="ECO:0000256" key="6">
    <source>
        <dbReference type="ARBA" id="ARBA00022989"/>
    </source>
</evidence>
<keyword evidence="6 12" id="KW-1133">Transmembrane helix</keyword>
<keyword evidence="7" id="KW-0443">Lipid metabolism</keyword>
<keyword evidence="3" id="KW-0444">Lipid biosynthesis</keyword>
<dbReference type="PROSITE" id="PS00379">
    <property type="entry name" value="CDP_ALCOHOL_P_TRANSF"/>
    <property type="match status" value="1"/>
</dbReference>
<sequence>MFSWPNIFTLLNLVCGCIALFGIFYESSWVVIITFGLALIFDFLDGFSARLLSQTSELGKQLDSLADLISFGVFPTFLLIDIVERSVEIREWPVYGLIFLLAAGAALRLARFNTGKEGDSGFMGMPSPAMAMTVFAIWVNLDNTVYPSLEMLSDPVFILILSLFLTFMMNISLRFIKFSLGNSYTLDQILSLLLILIFLGGLFVNWRLAVLITSLSYIILSLLFPLFSRSARSS</sequence>
<dbReference type="PANTHER" id="PTHR14269:SF61">
    <property type="entry name" value="CDP-DIACYLGLYCEROL--SERINE O-PHOSPHATIDYLTRANSFERASE"/>
    <property type="match status" value="1"/>
</dbReference>
<keyword evidence="10" id="KW-1208">Phospholipid metabolism</keyword>
<dbReference type="Gene3D" id="1.20.120.1760">
    <property type="match status" value="1"/>
</dbReference>
<feature type="transmembrane region" description="Helical" evidence="12">
    <location>
        <begin position="92"/>
        <end position="110"/>
    </location>
</feature>
<evidence type="ECO:0000256" key="4">
    <source>
        <dbReference type="ARBA" id="ARBA00022679"/>
    </source>
</evidence>
<gene>
    <name evidence="13" type="ORF">KUV50_04740</name>
</gene>
<comment type="subcellular location">
    <subcellularLocation>
        <location evidence="1">Membrane</location>
        <topology evidence="1">Multi-pass membrane protein</topology>
    </subcellularLocation>
</comment>
<evidence type="ECO:0000256" key="8">
    <source>
        <dbReference type="ARBA" id="ARBA00023136"/>
    </source>
</evidence>
<evidence type="ECO:0000256" key="1">
    <source>
        <dbReference type="ARBA" id="ARBA00004141"/>
    </source>
</evidence>
<keyword evidence="14" id="KW-1185">Reference proteome</keyword>
<feature type="transmembrane region" description="Helical" evidence="12">
    <location>
        <begin position="31"/>
        <end position="52"/>
    </location>
</feature>
<dbReference type="PANTHER" id="PTHR14269">
    <property type="entry name" value="CDP-DIACYLGLYCEROL--GLYCEROL-3-PHOSPHATE 3-PHOSPHATIDYLTRANSFERASE-RELATED"/>
    <property type="match status" value="1"/>
</dbReference>
<organism evidence="13 14">
    <name type="scientific">Membranihabitans marinus</name>
    <dbReference type="NCBI Taxonomy" id="1227546"/>
    <lineage>
        <taxon>Bacteria</taxon>
        <taxon>Pseudomonadati</taxon>
        <taxon>Bacteroidota</taxon>
        <taxon>Saprospiria</taxon>
        <taxon>Saprospirales</taxon>
        <taxon>Saprospiraceae</taxon>
        <taxon>Membranihabitans</taxon>
    </lineage>
</organism>
<dbReference type="InterPro" id="IPR000462">
    <property type="entry name" value="CDP-OH_P_trans"/>
</dbReference>
<keyword evidence="9" id="KW-0594">Phospholipid biosynthesis</keyword>
<evidence type="ECO:0000256" key="9">
    <source>
        <dbReference type="ARBA" id="ARBA00023209"/>
    </source>
</evidence>
<reference evidence="13" key="1">
    <citation type="submission" date="2021-06" db="EMBL/GenBank/DDBJ databases">
        <title>44 bacteria genomes isolated from Dapeng, Shenzhen.</title>
        <authorList>
            <person name="Zheng W."/>
            <person name="Yu S."/>
            <person name="Huang Y."/>
        </authorList>
    </citation>
    <scope>NUCLEOTIDE SEQUENCE</scope>
    <source>
        <strain evidence="13">DP5N28-2</strain>
    </source>
</reference>
<comment type="similarity">
    <text evidence="2 11">Belongs to the CDP-alcohol phosphatidyltransferase class-I family.</text>
</comment>
<feature type="transmembrane region" description="Helical" evidence="12">
    <location>
        <begin position="156"/>
        <end position="173"/>
    </location>
</feature>
<feature type="transmembrane region" description="Helical" evidence="12">
    <location>
        <begin position="64"/>
        <end position="80"/>
    </location>
</feature>
<dbReference type="InterPro" id="IPR043130">
    <property type="entry name" value="CDP-OH_PTrfase_TM_dom"/>
</dbReference>
<accession>A0A953LAB4</accession>
<keyword evidence="8 12" id="KW-0472">Membrane</keyword>
<evidence type="ECO:0000256" key="12">
    <source>
        <dbReference type="SAM" id="Phobius"/>
    </source>
</evidence>
<evidence type="ECO:0000313" key="13">
    <source>
        <dbReference type="EMBL" id="MBY5957431.1"/>
    </source>
</evidence>
<feature type="transmembrane region" description="Helical" evidence="12">
    <location>
        <begin position="209"/>
        <end position="227"/>
    </location>
</feature>
<dbReference type="Proteomes" id="UP000753961">
    <property type="component" value="Unassembled WGS sequence"/>
</dbReference>
<keyword evidence="4 11" id="KW-0808">Transferase</keyword>
<feature type="transmembrane region" description="Helical" evidence="12">
    <location>
        <begin position="122"/>
        <end position="141"/>
    </location>
</feature>
<dbReference type="EMBL" id="JAHVHU010000005">
    <property type="protein sequence ID" value="MBY5957431.1"/>
    <property type="molecule type" value="Genomic_DNA"/>
</dbReference>
<evidence type="ECO:0000256" key="11">
    <source>
        <dbReference type="RuleBase" id="RU003750"/>
    </source>
</evidence>
<evidence type="ECO:0000256" key="10">
    <source>
        <dbReference type="ARBA" id="ARBA00023264"/>
    </source>
</evidence>
<dbReference type="GO" id="GO:0016020">
    <property type="term" value="C:membrane"/>
    <property type="evidence" value="ECO:0007669"/>
    <property type="project" value="UniProtKB-SubCell"/>
</dbReference>
<dbReference type="RefSeq" id="WP_222578953.1">
    <property type="nucleotide sequence ID" value="NZ_JAHVHU010000005.1"/>
</dbReference>
<evidence type="ECO:0000256" key="5">
    <source>
        <dbReference type="ARBA" id="ARBA00022692"/>
    </source>
</evidence>
<evidence type="ECO:0000256" key="2">
    <source>
        <dbReference type="ARBA" id="ARBA00010441"/>
    </source>
</evidence>
<comment type="caution">
    <text evidence="13">The sequence shown here is derived from an EMBL/GenBank/DDBJ whole genome shotgun (WGS) entry which is preliminary data.</text>
</comment>